<comment type="caution">
    <text evidence="2">The sequence shown here is derived from an EMBL/GenBank/DDBJ whole genome shotgun (WGS) entry which is preliminary data.</text>
</comment>
<protein>
    <submittedName>
        <fullName evidence="2">Uncharacterized protein</fullName>
    </submittedName>
</protein>
<dbReference type="Proteomes" id="UP001158730">
    <property type="component" value="Unassembled WGS sequence"/>
</dbReference>
<sequence length="63" mass="7246">MDKADNQDKEDSQSMETAGGERDDMDDLSYLDRPMISYGSRTIPRPQSGVMVWLRRILGRQPE</sequence>
<evidence type="ECO:0000313" key="3">
    <source>
        <dbReference type="Proteomes" id="UP001158730"/>
    </source>
</evidence>
<name>A0AA42N087_AQUAC</name>
<proteinExistence type="predicted"/>
<evidence type="ECO:0000313" key="2">
    <source>
        <dbReference type="EMBL" id="MDH1054124.1"/>
    </source>
</evidence>
<feature type="compositionally biased region" description="Basic and acidic residues" evidence="1">
    <location>
        <begin position="1"/>
        <end position="12"/>
    </location>
</feature>
<feature type="region of interest" description="Disordered" evidence="1">
    <location>
        <begin position="1"/>
        <end position="30"/>
    </location>
</feature>
<dbReference type="EMBL" id="JAOBYN010000003">
    <property type="protein sequence ID" value="MDH1054124.1"/>
    <property type="molecule type" value="Genomic_DNA"/>
</dbReference>
<gene>
    <name evidence="2" type="ORF">N5C05_05030</name>
</gene>
<accession>A0AA42N087</accession>
<reference evidence="2" key="1">
    <citation type="submission" date="2022-09" db="EMBL/GenBank/DDBJ databases">
        <title>Intensive care unit water sources are persistently colonized with multi-drug resistant bacteria and are the site of extensive horizontal gene transfer of antibiotic resistance genes.</title>
        <authorList>
            <person name="Diorio-Toth L."/>
        </authorList>
    </citation>
    <scope>NUCLEOTIDE SEQUENCE</scope>
    <source>
        <strain evidence="2">GD03990</strain>
    </source>
</reference>
<dbReference type="RefSeq" id="WP_280053151.1">
    <property type="nucleotide sequence ID" value="NZ_JAOBYN010000003.1"/>
</dbReference>
<organism evidence="2 3">
    <name type="scientific">Aquipseudomonas alcaligenes</name>
    <name type="common">Pseudomonas alcaligenes</name>
    <dbReference type="NCBI Taxonomy" id="43263"/>
    <lineage>
        <taxon>Bacteria</taxon>
        <taxon>Pseudomonadati</taxon>
        <taxon>Pseudomonadota</taxon>
        <taxon>Gammaproteobacteria</taxon>
        <taxon>Pseudomonadales</taxon>
        <taxon>Pseudomonadaceae</taxon>
        <taxon>Aquipseudomonas</taxon>
    </lineage>
</organism>
<evidence type="ECO:0000256" key="1">
    <source>
        <dbReference type="SAM" id="MobiDB-lite"/>
    </source>
</evidence>
<dbReference type="AlphaFoldDB" id="A0AA42N087"/>